<name>H8X7F9_CANO9</name>
<keyword evidence="4" id="KW-1185">Reference proteome</keyword>
<organism evidence="3 4">
    <name type="scientific">Candida orthopsilosis (strain 90-125)</name>
    <name type="common">Yeast</name>
    <dbReference type="NCBI Taxonomy" id="1136231"/>
    <lineage>
        <taxon>Eukaryota</taxon>
        <taxon>Fungi</taxon>
        <taxon>Dikarya</taxon>
        <taxon>Ascomycota</taxon>
        <taxon>Saccharomycotina</taxon>
        <taxon>Pichiomycetes</taxon>
        <taxon>Debaryomycetaceae</taxon>
        <taxon>Candida/Lodderomyces clade</taxon>
        <taxon>Candida</taxon>
    </lineage>
</organism>
<feature type="region of interest" description="Disordered" evidence="1">
    <location>
        <begin position="142"/>
        <end position="161"/>
    </location>
</feature>
<dbReference type="OrthoDB" id="4025991at2759"/>
<dbReference type="GeneID" id="14541305"/>
<proteinExistence type="predicted"/>
<keyword evidence="2" id="KW-0472">Membrane</keyword>
<dbReference type="KEGG" id="cot:CORT_0E01550"/>
<protein>
    <submittedName>
        <fullName evidence="3">Uncharacterized protein</fullName>
    </submittedName>
</protein>
<reference evidence="3 4" key="1">
    <citation type="journal article" date="2012" name="PLoS ONE">
        <title>Sequence and analysis of the genome of the pathogenic yeast Candida orthopsilosis.</title>
        <authorList>
            <person name="Riccombeni A."/>
            <person name="Vidanes G."/>
            <person name="Proux-Wera E."/>
            <person name="Wolfe K.H."/>
            <person name="Butler G."/>
        </authorList>
    </citation>
    <scope>NUCLEOTIDE SEQUENCE [LARGE SCALE GENOMIC DNA]</scope>
    <source>
        <strain evidence="3 4">Co 90-125</strain>
    </source>
</reference>
<gene>
    <name evidence="3" type="ORF">CORT_0E01550</name>
</gene>
<dbReference type="EMBL" id="HE681723">
    <property type="protein sequence ID" value="CCG23743.1"/>
    <property type="molecule type" value="Genomic_DNA"/>
</dbReference>
<feature type="region of interest" description="Disordered" evidence="1">
    <location>
        <begin position="55"/>
        <end position="82"/>
    </location>
</feature>
<dbReference type="Proteomes" id="UP000005018">
    <property type="component" value="Chromosome 5"/>
</dbReference>
<evidence type="ECO:0000256" key="2">
    <source>
        <dbReference type="SAM" id="Phobius"/>
    </source>
</evidence>
<keyword evidence="2" id="KW-1133">Transmembrane helix</keyword>
<evidence type="ECO:0000256" key="1">
    <source>
        <dbReference type="SAM" id="MobiDB-lite"/>
    </source>
</evidence>
<evidence type="ECO:0000313" key="3">
    <source>
        <dbReference type="EMBL" id="CCG23743.1"/>
    </source>
</evidence>
<feature type="compositionally biased region" description="Pro residues" evidence="1">
    <location>
        <begin position="186"/>
        <end position="195"/>
    </location>
</feature>
<evidence type="ECO:0000313" key="4">
    <source>
        <dbReference type="Proteomes" id="UP000005018"/>
    </source>
</evidence>
<keyword evidence="2" id="KW-0812">Transmembrane</keyword>
<feature type="region of interest" description="Disordered" evidence="1">
    <location>
        <begin position="174"/>
        <end position="198"/>
    </location>
</feature>
<dbReference type="AlphaFoldDB" id="H8X7F9"/>
<dbReference type="HOGENOM" id="CLU_940075_0_0_1"/>
<accession>H8X7F9</accession>
<sequence length="296" mass="34006">MPQLQPDYYTTEAVSSKYTQPSLKFIKNNNNKTYFKYRAKFTKFRKNAIIKLRIVSRTDNNKPKSKSPSRSRSSSNSTIFVDDVSKSEDESCSCCEKVPNYTVTTTECSPRISLDELQDSLVESNDEKSVHLSIEDEKCAQVDDTTSVLPSSPPPQYKTIASSTNDQLDTLSNTAETATQTHTPPTTNPHPPTPINPTQIKFKSQLNQYLASLQTEEIYHTEPYTSLKKYNKTTNQQYSRYQLTNMEKHQCINYYWLYLDIRQNNSLVNSLYISWYSWMSGLITFMIIYALFAGLT</sequence>
<dbReference type="RefSeq" id="XP_003869876.1">
    <property type="nucleotide sequence ID" value="XM_003869827.1"/>
</dbReference>
<feature type="transmembrane region" description="Helical" evidence="2">
    <location>
        <begin position="275"/>
        <end position="295"/>
    </location>
</feature>